<gene>
    <name evidence="2" type="ORF">ACFOE0_02090</name>
</gene>
<proteinExistence type="predicted"/>
<keyword evidence="3" id="KW-1185">Reference proteome</keyword>
<sequence length="88" mass="9460">MPALYKALPLTFTLVTLMIFNQVFGTSADGSILSVFNLWEGINGLAFMLAFGLGAPAWLSLTLSAAFLLLVCIAGYKLGVKAQIMFRV</sequence>
<keyword evidence="1" id="KW-0472">Membrane</keyword>
<feature type="transmembrane region" description="Helical" evidence="1">
    <location>
        <begin position="49"/>
        <end position="76"/>
    </location>
</feature>
<name>A0ABV7G923_9GAMM</name>
<protein>
    <submittedName>
        <fullName evidence="2">Uncharacterized protein</fullName>
    </submittedName>
</protein>
<keyword evidence="1" id="KW-1133">Transmembrane helix</keyword>
<dbReference type="EMBL" id="JBHRTD010000001">
    <property type="protein sequence ID" value="MFC3136981.1"/>
    <property type="molecule type" value="Genomic_DNA"/>
</dbReference>
<evidence type="ECO:0000313" key="2">
    <source>
        <dbReference type="EMBL" id="MFC3136981.1"/>
    </source>
</evidence>
<dbReference type="Proteomes" id="UP001595621">
    <property type="component" value="Unassembled WGS sequence"/>
</dbReference>
<organism evidence="2 3">
    <name type="scientific">Shewanella submarina</name>
    <dbReference type="NCBI Taxonomy" id="2016376"/>
    <lineage>
        <taxon>Bacteria</taxon>
        <taxon>Pseudomonadati</taxon>
        <taxon>Pseudomonadota</taxon>
        <taxon>Gammaproteobacteria</taxon>
        <taxon>Alteromonadales</taxon>
        <taxon>Shewanellaceae</taxon>
        <taxon>Shewanella</taxon>
    </lineage>
</organism>
<keyword evidence="1" id="KW-0812">Transmembrane</keyword>
<comment type="caution">
    <text evidence="2">The sequence shown here is derived from an EMBL/GenBank/DDBJ whole genome shotgun (WGS) entry which is preliminary data.</text>
</comment>
<evidence type="ECO:0000256" key="1">
    <source>
        <dbReference type="SAM" id="Phobius"/>
    </source>
</evidence>
<reference evidence="3" key="1">
    <citation type="journal article" date="2019" name="Int. J. Syst. Evol. Microbiol.">
        <title>The Global Catalogue of Microorganisms (GCM) 10K type strain sequencing project: providing services to taxonomists for standard genome sequencing and annotation.</title>
        <authorList>
            <consortium name="The Broad Institute Genomics Platform"/>
            <consortium name="The Broad Institute Genome Sequencing Center for Infectious Disease"/>
            <person name="Wu L."/>
            <person name="Ma J."/>
        </authorList>
    </citation>
    <scope>NUCLEOTIDE SEQUENCE [LARGE SCALE GENOMIC DNA]</scope>
    <source>
        <strain evidence="3">KCTC 52277</strain>
    </source>
</reference>
<evidence type="ECO:0000313" key="3">
    <source>
        <dbReference type="Proteomes" id="UP001595621"/>
    </source>
</evidence>
<accession>A0ABV7G923</accession>
<dbReference type="RefSeq" id="WP_248937297.1">
    <property type="nucleotide sequence ID" value="NZ_JAKILF010000008.1"/>
</dbReference>